<organism evidence="3 4">
    <name type="scientific">Halopseudomonas aestusnigri</name>
    <dbReference type="NCBI Taxonomy" id="857252"/>
    <lineage>
        <taxon>Bacteria</taxon>
        <taxon>Pseudomonadati</taxon>
        <taxon>Pseudomonadota</taxon>
        <taxon>Gammaproteobacteria</taxon>
        <taxon>Pseudomonadales</taxon>
        <taxon>Pseudomonadaceae</taxon>
        <taxon>Halopseudomonas</taxon>
    </lineage>
</organism>
<keyword evidence="1" id="KW-1133">Transmembrane helix</keyword>
<evidence type="ECO:0000256" key="1">
    <source>
        <dbReference type="SAM" id="Phobius"/>
    </source>
</evidence>
<comment type="caution">
    <text evidence="3">The sequence shown here is derived from an EMBL/GenBank/DDBJ whole genome shotgun (WGS) entry which is preliminary data.</text>
</comment>
<name>A0AAQ1G7T1_9GAMM</name>
<sequence>MSRSARPTSPFPVGRWLLIPAAVMALMLVFDTSTLDFWFSDLFYVPGDGFVGRHSFFLEDILHDRVKQAVIVIGVLAIIGFVLSLLPTRLRRWRPELGYLVLSLALATSLVTPLKQLTNVPCPWSLVQYGGTEIHTPLLSARPDTNKAGRCWPGGHASSGFSLLALFFALRDRFPRAARGALIGALALGTVLSLGRTMQGAHFLSHNVWTLLFDWCICLLCYRLLLYRPAVAARNVSQAGELRHEAA</sequence>
<keyword evidence="4" id="KW-1185">Reference proteome</keyword>
<keyword evidence="1" id="KW-0472">Membrane</keyword>
<gene>
    <name evidence="3" type="ORF">SAMN05216586_106113</name>
</gene>
<dbReference type="SUPFAM" id="SSF48317">
    <property type="entry name" value="Acid phosphatase/Vanadium-dependent haloperoxidase"/>
    <property type="match status" value="1"/>
</dbReference>
<evidence type="ECO:0000259" key="2">
    <source>
        <dbReference type="Pfam" id="PF01569"/>
    </source>
</evidence>
<reference evidence="3 4" key="1">
    <citation type="submission" date="2016-10" db="EMBL/GenBank/DDBJ databases">
        <authorList>
            <person name="Varghese N."/>
            <person name="Submissions S."/>
        </authorList>
    </citation>
    <scope>NUCLEOTIDE SEQUENCE [LARGE SCALE GENOMIC DNA]</scope>
    <source>
        <strain evidence="3 4">CECT 8317</strain>
    </source>
</reference>
<dbReference type="InterPro" id="IPR000326">
    <property type="entry name" value="PAP2/HPO"/>
</dbReference>
<protein>
    <submittedName>
        <fullName evidence="3">Membrane-associated enzyme, PAP2 (Acid phosphatase) superfamily</fullName>
    </submittedName>
</protein>
<feature type="transmembrane region" description="Helical" evidence="1">
    <location>
        <begin position="12"/>
        <end position="30"/>
    </location>
</feature>
<dbReference type="Pfam" id="PF01569">
    <property type="entry name" value="PAP2"/>
    <property type="match status" value="1"/>
</dbReference>
<keyword evidence="1" id="KW-0812">Transmembrane</keyword>
<dbReference type="InterPro" id="IPR036938">
    <property type="entry name" value="PAP2/HPO_sf"/>
</dbReference>
<dbReference type="AlphaFoldDB" id="A0AAQ1G7T1"/>
<dbReference type="RefSeq" id="WP_172409663.1">
    <property type="nucleotide sequence ID" value="NZ_FNVE01000006.1"/>
</dbReference>
<feature type="transmembrane region" description="Helical" evidence="1">
    <location>
        <begin position="152"/>
        <end position="170"/>
    </location>
</feature>
<dbReference type="Gene3D" id="1.20.144.10">
    <property type="entry name" value="Phosphatidic acid phosphatase type 2/haloperoxidase"/>
    <property type="match status" value="1"/>
</dbReference>
<feature type="transmembrane region" description="Helical" evidence="1">
    <location>
        <begin position="177"/>
        <end position="195"/>
    </location>
</feature>
<dbReference type="Proteomes" id="UP000243518">
    <property type="component" value="Unassembled WGS sequence"/>
</dbReference>
<feature type="transmembrane region" description="Helical" evidence="1">
    <location>
        <begin position="97"/>
        <end position="114"/>
    </location>
</feature>
<dbReference type="CDD" id="cd03396">
    <property type="entry name" value="PAP2_like_6"/>
    <property type="match status" value="1"/>
</dbReference>
<feature type="domain" description="Phosphatidic acid phosphatase type 2/haloperoxidase" evidence="2">
    <location>
        <begin position="97"/>
        <end position="228"/>
    </location>
</feature>
<dbReference type="EMBL" id="FNVE01000006">
    <property type="protein sequence ID" value="SEG40626.1"/>
    <property type="molecule type" value="Genomic_DNA"/>
</dbReference>
<evidence type="ECO:0000313" key="4">
    <source>
        <dbReference type="Proteomes" id="UP000243518"/>
    </source>
</evidence>
<feature type="transmembrane region" description="Helical" evidence="1">
    <location>
        <begin position="207"/>
        <end position="225"/>
    </location>
</feature>
<accession>A0AAQ1G7T1</accession>
<feature type="transmembrane region" description="Helical" evidence="1">
    <location>
        <begin position="66"/>
        <end position="85"/>
    </location>
</feature>
<evidence type="ECO:0000313" key="3">
    <source>
        <dbReference type="EMBL" id="SEG40626.1"/>
    </source>
</evidence>
<proteinExistence type="predicted"/>